<dbReference type="GO" id="GO:0032506">
    <property type="term" value="P:cytokinetic process"/>
    <property type="evidence" value="ECO:0007669"/>
    <property type="project" value="TreeGrafter"/>
</dbReference>
<keyword evidence="4" id="KW-1185">Reference proteome</keyword>
<protein>
    <submittedName>
        <fullName evidence="3">SPOR domain-containing protein</fullName>
    </submittedName>
</protein>
<evidence type="ECO:0000313" key="3">
    <source>
        <dbReference type="EMBL" id="RUO47713.1"/>
    </source>
</evidence>
<dbReference type="PANTHER" id="PTHR38687:SF1">
    <property type="entry name" value="CELL DIVISION PROTEIN DEDD"/>
    <property type="match status" value="1"/>
</dbReference>
<feature type="domain" description="SPOR" evidence="2">
    <location>
        <begin position="107"/>
        <end position="186"/>
    </location>
</feature>
<gene>
    <name evidence="3" type="ORF">CWE21_07665</name>
</gene>
<dbReference type="AlphaFoldDB" id="A0A432XG27"/>
<evidence type="ECO:0000256" key="1">
    <source>
        <dbReference type="SAM" id="Phobius"/>
    </source>
</evidence>
<dbReference type="SUPFAM" id="SSF110997">
    <property type="entry name" value="Sporulation related repeat"/>
    <property type="match status" value="1"/>
</dbReference>
<dbReference type="GO" id="GO:0030428">
    <property type="term" value="C:cell septum"/>
    <property type="evidence" value="ECO:0007669"/>
    <property type="project" value="TreeGrafter"/>
</dbReference>
<sequence>MASQLQNRIVGSIILIALAVIILPELLDGKQVKEQQELAAIPMQPDADVVEKTVVLPSDELAGTPIEVDGLEPLPETVELTAEDAPSVSTEAKQEVVAKPAQPVTTSLSEPGYVIQLGAFSNAESVAALIKQLQAQGFAAYSETAQVNGKALTRLFVGPALSEAELEAQLPELQKLTGLAGRVVSYEP</sequence>
<dbReference type="RefSeq" id="WP_126833860.1">
    <property type="nucleotide sequence ID" value="NZ_PIPT01000005.1"/>
</dbReference>
<dbReference type="PROSITE" id="PS51724">
    <property type="entry name" value="SPOR"/>
    <property type="match status" value="1"/>
</dbReference>
<dbReference type="Proteomes" id="UP000286678">
    <property type="component" value="Unassembled WGS sequence"/>
</dbReference>
<comment type="caution">
    <text evidence="3">The sequence shown here is derived from an EMBL/GenBank/DDBJ whole genome shotgun (WGS) entry which is preliminary data.</text>
</comment>
<dbReference type="GO" id="GO:0042834">
    <property type="term" value="F:peptidoglycan binding"/>
    <property type="evidence" value="ECO:0007669"/>
    <property type="project" value="InterPro"/>
</dbReference>
<dbReference type="GO" id="GO:0032153">
    <property type="term" value="C:cell division site"/>
    <property type="evidence" value="ECO:0007669"/>
    <property type="project" value="TreeGrafter"/>
</dbReference>
<proteinExistence type="predicted"/>
<accession>A0A432XG27</accession>
<dbReference type="PANTHER" id="PTHR38687">
    <property type="entry name" value="CELL DIVISION PROTEIN DEDD-RELATED"/>
    <property type="match status" value="1"/>
</dbReference>
<dbReference type="Pfam" id="PF05036">
    <property type="entry name" value="SPOR"/>
    <property type="match status" value="1"/>
</dbReference>
<evidence type="ECO:0000259" key="2">
    <source>
        <dbReference type="PROSITE" id="PS51724"/>
    </source>
</evidence>
<reference evidence="4" key="1">
    <citation type="journal article" date="2018" name="Front. Microbiol.">
        <title>Genome-Based Analysis Reveals the Taxonomy and Diversity of the Family Idiomarinaceae.</title>
        <authorList>
            <person name="Liu Y."/>
            <person name="Lai Q."/>
            <person name="Shao Z."/>
        </authorList>
    </citation>
    <scope>NUCLEOTIDE SEQUENCE [LARGE SCALE GENOMIC DNA]</scope>
    <source>
        <strain evidence="4">SW15</strain>
    </source>
</reference>
<dbReference type="InterPro" id="IPR007730">
    <property type="entry name" value="SPOR-like_dom"/>
</dbReference>
<dbReference type="EMBL" id="PIPT01000005">
    <property type="protein sequence ID" value="RUO47713.1"/>
    <property type="molecule type" value="Genomic_DNA"/>
</dbReference>
<name>A0A432XG27_9GAMM</name>
<keyword evidence="1" id="KW-0472">Membrane</keyword>
<feature type="transmembrane region" description="Helical" evidence="1">
    <location>
        <begin position="9"/>
        <end position="27"/>
    </location>
</feature>
<dbReference type="OrthoDB" id="7069135at2"/>
<keyword evidence="1" id="KW-1133">Transmembrane helix</keyword>
<dbReference type="Gene3D" id="3.30.70.1070">
    <property type="entry name" value="Sporulation related repeat"/>
    <property type="match status" value="1"/>
</dbReference>
<keyword evidence="1" id="KW-0812">Transmembrane</keyword>
<organism evidence="3 4">
    <name type="scientific">Pseudidiomarina aquimaris</name>
    <dbReference type="NCBI Taxonomy" id="641841"/>
    <lineage>
        <taxon>Bacteria</taxon>
        <taxon>Pseudomonadati</taxon>
        <taxon>Pseudomonadota</taxon>
        <taxon>Gammaproteobacteria</taxon>
        <taxon>Alteromonadales</taxon>
        <taxon>Idiomarinaceae</taxon>
        <taxon>Pseudidiomarina</taxon>
    </lineage>
</organism>
<dbReference type="InterPro" id="IPR052521">
    <property type="entry name" value="Cell_div_SPOR-domain"/>
</dbReference>
<evidence type="ECO:0000313" key="4">
    <source>
        <dbReference type="Proteomes" id="UP000286678"/>
    </source>
</evidence>
<dbReference type="InterPro" id="IPR036680">
    <property type="entry name" value="SPOR-like_sf"/>
</dbReference>